<evidence type="ECO:0000256" key="2">
    <source>
        <dbReference type="ARBA" id="ARBA00023015"/>
    </source>
</evidence>
<evidence type="ECO:0000256" key="3">
    <source>
        <dbReference type="ARBA" id="ARBA00023125"/>
    </source>
</evidence>
<keyword evidence="6" id="KW-0175">Coiled coil</keyword>
<feature type="coiled-coil region" evidence="6">
    <location>
        <begin position="110"/>
        <end position="137"/>
    </location>
</feature>
<evidence type="ECO:0000256" key="4">
    <source>
        <dbReference type="ARBA" id="ARBA00023163"/>
    </source>
</evidence>
<evidence type="ECO:0000256" key="7">
    <source>
        <dbReference type="SAM" id="MobiDB-lite"/>
    </source>
</evidence>
<keyword evidence="4" id="KW-0804">Transcription</keyword>
<reference evidence="10" key="1">
    <citation type="submission" date="2024-07" db="EMBL/GenBank/DDBJ databases">
        <title>Two chromosome-level genome assemblies of Korean endemic species Abeliophyllum distichum and Forsythia ovata (Oleaceae).</title>
        <authorList>
            <person name="Jang H."/>
        </authorList>
    </citation>
    <scope>NUCLEOTIDE SEQUENCE [LARGE SCALE GENOMIC DNA]</scope>
</reference>
<dbReference type="GO" id="GO:0006355">
    <property type="term" value="P:regulation of DNA-templated transcription"/>
    <property type="evidence" value="ECO:0007669"/>
    <property type="project" value="UniProtKB-ARBA"/>
</dbReference>
<keyword evidence="5" id="KW-0539">Nucleus</keyword>
<feature type="region of interest" description="Disordered" evidence="7">
    <location>
        <begin position="31"/>
        <end position="65"/>
    </location>
</feature>
<keyword evidence="3" id="KW-0238">DNA-binding</keyword>
<dbReference type="PROSITE" id="PS50888">
    <property type="entry name" value="BHLH"/>
    <property type="match status" value="1"/>
</dbReference>
<dbReference type="EMBL" id="JBFOLK010000010">
    <property type="protein sequence ID" value="KAL2480913.1"/>
    <property type="molecule type" value="Genomic_DNA"/>
</dbReference>
<dbReference type="Proteomes" id="UP001604336">
    <property type="component" value="Unassembled WGS sequence"/>
</dbReference>
<evidence type="ECO:0000256" key="1">
    <source>
        <dbReference type="ARBA" id="ARBA00004123"/>
    </source>
</evidence>
<comment type="caution">
    <text evidence="9">The sequence shown here is derived from an EMBL/GenBank/DDBJ whole genome shotgun (WGS) entry which is preliminary data.</text>
</comment>
<dbReference type="GO" id="GO:0003677">
    <property type="term" value="F:DNA binding"/>
    <property type="evidence" value="ECO:0007669"/>
    <property type="project" value="UniProtKB-KW"/>
</dbReference>
<gene>
    <name evidence="9" type="ORF">Adt_33879</name>
</gene>
<evidence type="ECO:0000259" key="8">
    <source>
        <dbReference type="PROSITE" id="PS50888"/>
    </source>
</evidence>
<dbReference type="InterPro" id="IPR015660">
    <property type="entry name" value="MASH1/Ascl1a-like"/>
</dbReference>
<evidence type="ECO:0000313" key="10">
    <source>
        <dbReference type="Proteomes" id="UP001604336"/>
    </source>
</evidence>
<sequence>MFRLQHGDELVFQPPSSIKQDEIMQDLTMDHPLLNNSNHSTSKWKRGEQRSSGTQENKDGSTFDDSNIRKLMHRDIERQRRQEMTNLHASLRSLVPLEYLKGKKSISDHMQETVNYITNMQENIKNLRHQRDKLKLSNSGNVISNEDGSSTSISQNLVTVNSCRDGVEILISSSLTEEGLPLSRVLVELLERGLNVVNCVSTKTNEMSLHRIQCEASDNRCSDLSGLKGRLNDVINLRRDNP</sequence>
<dbReference type="Pfam" id="PF00010">
    <property type="entry name" value="HLH"/>
    <property type="match status" value="1"/>
</dbReference>
<comment type="subcellular location">
    <subcellularLocation>
        <location evidence="1">Nucleus</location>
    </subcellularLocation>
</comment>
<dbReference type="Gene3D" id="4.10.280.10">
    <property type="entry name" value="Helix-loop-helix DNA-binding domain"/>
    <property type="match status" value="1"/>
</dbReference>
<protein>
    <submittedName>
        <fullName evidence="9">Transcription factor bHLH</fullName>
    </submittedName>
</protein>
<dbReference type="CDD" id="cd18914">
    <property type="entry name" value="bHLH_AtORG2_like"/>
    <property type="match status" value="1"/>
</dbReference>
<dbReference type="GO" id="GO:0005634">
    <property type="term" value="C:nucleus"/>
    <property type="evidence" value="ECO:0007669"/>
    <property type="project" value="UniProtKB-SubCell"/>
</dbReference>
<keyword evidence="2" id="KW-0805">Transcription regulation</keyword>
<keyword evidence="10" id="KW-1185">Reference proteome</keyword>
<organism evidence="9 10">
    <name type="scientific">Abeliophyllum distichum</name>
    <dbReference type="NCBI Taxonomy" id="126358"/>
    <lineage>
        <taxon>Eukaryota</taxon>
        <taxon>Viridiplantae</taxon>
        <taxon>Streptophyta</taxon>
        <taxon>Embryophyta</taxon>
        <taxon>Tracheophyta</taxon>
        <taxon>Spermatophyta</taxon>
        <taxon>Magnoliopsida</taxon>
        <taxon>eudicotyledons</taxon>
        <taxon>Gunneridae</taxon>
        <taxon>Pentapetalae</taxon>
        <taxon>asterids</taxon>
        <taxon>lamiids</taxon>
        <taxon>Lamiales</taxon>
        <taxon>Oleaceae</taxon>
        <taxon>Forsythieae</taxon>
        <taxon>Abeliophyllum</taxon>
    </lineage>
</organism>
<dbReference type="InterPro" id="IPR036638">
    <property type="entry name" value="HLH_DNA-bd_sf"/>
</dbReference>
<dbReference type="AlphaFoldDB" id="A0ABD1QXN4"/>
<dbReference type="SUPFAM" id="SSF47459">
    <property type="entry name" value="HLH, helix-loop-helix DNA-binding domain"/>
    <property type="match status" value="1"/>
</dbReference>
<dbReference type="PANTHER" id="PTHR13935">
    <property type="entry name" value="ACHAETE-SCUTE TRANSCRIPTION FACTOR-RELATED"/>
    <property type="match status" value="1"/>
</dbReference>
<feature type="domain" description="BHLH" evidence="8">
    <location>
        <begin position="68"/>
        <end position="120"/>
    </location>
</feature>
<accession>A0ABD1QXN4</accession>
<evidence type="ECO:0000313" key="9">
    <source>
        <dbReference type="EMBL" id="KAL2480913.1"/>
    </source>
</evidence>
<proteinExistence type="predicted"/>
<name>A0ABD1QXN4_9LAMI</name>
<dbReference type="InterPro" id="IPR011598">
    <property type="entry name" value="bHLH_dom"/>
</dbReference>
<evidence type="ECO:0000256" key="5">
    <source>
        <dbReference type="ARBA" id="ARBA00023242"/>
    </source>
</evidence>
<dbReference type="PANTHER" id="PTHR13935:SF106">
    <property type="entry name" value="ACHAETE-SCUTE COMPLEX PROTEIN T5-RELATED"/>
    <property type="match status" value="1"/>
</dbReference>
<evidence type="ECO:0000256" key="6">
    <source>
        <dbReference type="SAM" id="Coils"/>
    </source>
</evidence>